<feature type="coiled-coil region" evidence="12">
    <location>
        <begin position="195"/>
        <end position="222"/>
    </location>
</feature>
<accession>A0A2I7K4G1</accession>
<dbReference type="InterPro" id="IPR004358">
    <property type="entry name" value="Sig_transdc_His_kin-like_C"/>
</dbReference>
<dbReference type="SUPFAM" id="SSF52172">
    <property type="entry name" value="CheY-like"/>
    <property type="match status" value="2"/>
</dbReference>
<name>A0A2I7K4G1_9RHOB</name>
<evidence type="ECO:0000256" key="4">
    <source>
        <dbReference type="ARBA" id="ARBA00022679"/>
    </source>
</evidence>
<reference evidence="15 18" key="3">
    <citation type="journal article" date="2017" name="Int. J. Syst. Evol. Microbiol.">
        <title>Adaptation of Surface-Associated Bacteria to the Open Ocean: A Genomically Distinct Subpopulation of Phaeobacter gallaeciensis Colonizes Pacific Mesozooplankton.</title>
        <authorList>
            <person name="Freese H.M."/>
            <person name="Methner A."/>
            <person name="Overmann J."/>
        </authorList>
    </citation>
    <scope>NUCLEOTIDE SEQUENCE [LARGE SCALE GENOMIC DNA]</scope>
    <source>
        <strain evidence="15 18">P66</strain>
    </source>
</reference>
<evidence type="ECO:0000256" key="10">
    <source>
        <dbReference type="ARBA" id="ARBA00068150"/>
    </source>
</evidence>
<feature type="modified residue" description="4-aspartylphosphate" evidence="11">
    <location>
        <position position="677"/>
    </location>
</feature>
<dbReference type="CDD" id="cd16922">
    <property type="entry name" value="HATPase_EvgS-ArcB-TorS-like"/>
    <property type="match status" value="1"/>
</dbReference>
<dbReference type="PROSITE" id="PS50109">
    <property type="entry name" value="HIS_KIN"/>
    <property type="match status" value="1"/>
</dbReference>
<keyword evidence="7" id="KW-0067">ATP-binding</keyword>
<feature type="domain" description="Response regulatory" evidence="14">
    <location>
        <begin position="628"/>
        <end position="746"/>
    </location>
</feature>
<comment type="subunit">
    <text evidence="9">At low DSF concentrations, interacts with RpfF.</text>
</comment>
<dbReference type="EC" id="2.7.13.3" evidence="2"/>
<feature type="domain" description="Response regulatory" evidence="14">
    <location>
        <begin position="461"/>
        <end position="574"/>
    </location>
</feature>
<comment type="catalytic activity">
    <reaction evidence="1">
        <text>ATP + protein L-histidine = ADP + protein N-phospho-L-histidine.</text>
        <dbReference type="EC" id="2.7.13.3"/>
    </reaction>
</comment>
<keyword evidence="18" id="KW-1185">Reference proteome</keyword>
<evidence type="ECO:0000256" key="9">
    <source>
        <dbReference type="ARBA" id="ARBA00064003"/>
    </source>
</evidence>
<feature type="modified residue" description="4-aspartylphosphate" evidence="11">
    <location>
        <position position="509"/>
    </location>
</feature>
<evidence type="ECO:0000256" key="6">
    <source>
        <dbReference type="ARBA" id="ARBA00022777"/>
    </source>
</evidence>
<evidence type="ECO:0000313" key="15">
    <source>
        <dbReference type="EMBL" id="AUQ96066.1"/>
    </source>
</evidence>
<dbReference type="CDD" id="cd00082">
    <property type="entry name" value="HisKA"/>
    <property type="match status" value="1"/>
</dbReference>
<dbReference type="InterPro" id="IPR001789">
    <property type="entry name" value="Sig_transdc_resp-reg_receiver"/>
</dbReference>
<protein>
    <recommendedName>
        <fullName evidence="10">Sensory/regulatory protein RpfC</fullName>
        <ecNumber evidence="2">2.7.13.3</ecNumber>
    </recommendedName>
</protein>
<dbReference type="Gene3D" id="1.10.287.130">
    <property type="match status" value="1"/>
</dbReference>
<dbReference type="InterPro" id="IPR011006">
    <property type="entry name" value="CheY-like_superfamily"/>
</dbReference>
<dbReference type="EMBL" id="CP010705">
    <property type="protein sequence ID" value="AUQ96066.1"/>
    <property type="molecule type" value="Genomic_DNA"/>
</dbReference>
<dbReference type="InterPro" id="IPR036890">
    <property type="entry name" value="HATPase_C_sf"/>
</dbReference>
<feature type="domain" description="Histidine kinase" evidence="13">
    <location>
        <begin position="222"/>
        <end position="444"/>
    </location>
</feature>
<dbReference type="PRINTS" id="PR00344">
    <property type="entry name" value="BCTRLSENSOR"/>
</dbReference>
<organism evidence="16 17">
    <name type="scientific">Phaeobacter inhibens</name>
    <dbReference type="NCBI Taxonomy" id="221822"/>
    <lineage>
        <taxon>Bacteria</taxon>
        <taxon>Pseudomonadati</taxon>
        <taxon>Pseudomonadota</taxon>
        <taxon>Alphaproteobacteria</taxon>
        <taxon>Rhodobacterales</taxon>
        <taxon>Roseobacteraceae</taxon>
        <taxon>Phaeobacter</taxon>
    </lineage>
</organism>
<evidence type="ECO:0000256" key="11">
    <source>
        <dbReference type="PROSITE-ProRule" id="PRU00169"/>
    </source>
</evidence>
<dbReference type="Pfam" id="PF12860">
    <property type="entry name" value="PAS_7"/>
    <property type="match status" value="1"/>
</dbReference>
<dbReference type="EMBL" id="CP010725">
    <property type="protein sequence ID" value="AUQ97497.1"/>
    <property type="molecule type" value="Genomic_DNA"/>
</dbReference>
<evidence type="ECO:0000256" key="3">
    <source>
        <dbReference type="ARBA" id="ARBA00022553"/>
    </source>
</evidence>
<reference evidence="16 17" key="1">
    <citation type="journal article" date="2017" name="Front. Microbiol.">
        <title>Phaeobacter piscinae sp. nov., a species of the Roseobacter group and potential aquaculture probiont.</title>
        <authorList>
            <person name="Sonnenschein E.C."/>
            <person name="Phippen C.B.W."/>
            <person name="Nielsen K.F."/>
            <person name="Mateiu R.V."/>
            <person name="Melchiorsen J."/>
            <person name="Gram L."/>
            <person name="Overmann J."/>
            <person name="Freese H.M."/>
        </authorList>
    </citation>
    <scope>NUCLEOTIDE SEQUENCE [LARGE SCALE GENOMIC DNA]</scope>
    <source>
        <strain evidence="16 17">P88</strain>
    </source>
</reference>
<dbReference type="SMART" id="SM00388">
    <property type="entry name" value="HisKA"/>
    <property type="match status" value="1"/>
</dbReference>
<evidence type="ECO:0000259" key="14">
    <source>
        <dbReference type="PROSITE" id="PS50110"/>
    </source>
</evidence>
<dbReference type="Gene3D" id="3.30.450.20">
    <property type="entry name" value="PAS domain"/>
    <property type="match status" value="1"/>
</dbReference>
<dbReference type="SMART" id="SM00448">
    <property type="entry name" value="REC"/>
    <property type="match status" value="2"/>
</dbReference>
<dbReference type="Gene3D" id="3.40.50.2300">
    <property type="match status" value="2"/>
</dbReference>
<dbReference type="InterPro" id="IPR003661">
    <property type="entry name" value="HisK_dim/P_dom"/>
</dbReference>
<keyword evidence="6 16" id="KW-0418">Kinase</keyword>
<keyword evidence="12" id="KW-0175">Coiled coil</keyword>
<evidence type="ECO:0000313" key="18">
    <source>
        <dbReference type="Proteomes" id="UP000236536"/>
    </source>
</evidence>
<evidence type="ECO:0000256" key="7">
    <source>
        <dbReference type="ARBA" id="ARBA00022840"/>
    </source>
</evidence>
<proteinExistence type="predicted"/>
<dbReference type="PROSITE" id="PS50110">
    <property type="entry name" value="RESPONSE_REGULATORY"/>
    <property type="match status" value="2"/>
</dbReference>
<dbReference type="Pfam" id="PF02518">
    <property type="entry name" value="HATPase_c"/>
    <property type="match status" value="1"/>
</dbReference>
<dbReference type="PANTHER" id="PTHR45339">
    <property type="entry name" value="HYBRID SIGNAL TRANSDUCTION HISTIDINE KINASE J"/>
    <property type="match status" value="1"/>
</dbReference>
<dbReference type="GO" id="GO:0005524">
    <property type="term" value="F:ATP binding"/>
    <property type="evidence" value="ECO:0007669"/>
    <property type="project" value="UniProtKB-KW"/>
</dbReference>
<keyword evidence="3 11" id="KW-0597">Phosphoprotein</keyword>
<dbReference type="RefSeq" id="WP_102875048.1">
    <property type="nucleotide sequence ID" value="NZ_CP010599.1"/>
</dbReference>
<dbReference type="GO" id="GO:0000155">
    <property type="term" value="F:phosphorelay sensor kinase activity"/>
    <property type="evidence" value="ECO:0007669"/>
    <property type="project" value="InterPro"/>
</dbReference>
<dbReference type="FunFam" id="3.30.565.10:FF:000010">
    <property type="entry name" value="Sensor histidine kinase RcsC"/>
    <property type="match status" value="1"/>
</dbReference>
<keyword evidence="5" id="KW-0547">Nucleotide-binding</keyword>
<dbReference type="Pfam" id="PF00512">
    <property type="entry name" value="HisKA"/>
    <property type="match status" value="1"/>
</dbReference>
<dbReference type="InterPro" id="IPR036097">
    <property type="entry name" value="HisK_dim/P_sf"/>
</dbReference>
<evidence type="ECO:0000256" key="12">
    <source>
        <dbReference type="SAM" id="Coils"/>
    </source>
</evidence>
<dbReference type="Gene3D" id="3.30.565.10">
    <property type="entry name" value="Histidine kinase-like ATPase, C-terminal domain"/>
    <property type="match status" value="1"/>
</dbReference>
<dbReference type="InterPro" id="IPR005467">
    <property type="entry name" value="His_kinase_dom"/>
</dbReference>
<evidence type="ECO:0000313" key="17">
    <source>
        <dbReference type="Proteomes" id="UP000236447"/>
    </source>
</evidence>
<reference evidence="17 18" key="2">
    <citation type="journal article" date="2017" name="Genome Biol. Evol.">
        <title>Trajectories and Drivers of Genome Evolution in Surface-Associated Marine Phaeobacter.</title>
        <authorList>
            <person name="Freese H.M."/>
            <person name="Sikorski J."/>
            <person name="Bunk B."/>
            <person name="Scheuner C."/>
            <person name="Meier-Kolthoff J.P."/>
            <person name="Sproer C."/>
            <person name="Gram L."/>
            <person name="Overmann J."/>
        </authorList>
    </citation>
    <scope>NUCLEOTIDE SEQUENCE [LARGE SCALE GENOMIC DNA]</scope>
    <source>
        <strain evidence="15 18">P66</strain>
        <strain evidence="16 17">P88</strain>
    </source>
</reference>
<dbReference type="Proteomes" id="UP000236447">
    <property type="component" value="Chromosome"/>
</dbReference>
<evidence type="ECO:0000256" key="2">
    <source>
        <dbReference type="ARBA" id="ARBA00012438"/>
    </source>
</evidence>
<evidence type="ECO:0000256" key="8">
    <source>
        <dbReference type="ARBA" id="ARBA00023012"/>
    </source>
</evidence>
<dbReference type="AlphaFoldDB" id="A0A2I7K4G1"/>
<sequence length="764" mass="83516">MNLADRLTEERRARLAAERLLELKQAELSAANRKLGRHALALTRQIGATQAEVATVRDENAKVKSDLSTANEKVERAERRLWHSIQAFQDGFAFFDADSKLIGANTAYLDLFDGLEEVTPGVSYVRILQILTDEGLVNTGEQDPDHWRAQMSERWLSPSPEPVVVRMWDDRYLRLLDQRGHGGDMVSLALDITSTVQYEEELQAARERAEAANRAKSAFLANMSHEIRTPMNGVVGMAELLSDTNLSDEQQLYANTIKNSGEALLVIINDVLDYSKIEAQKLELHPEPFDLERSVHEVLMLLQPTARDKGLTLLLDYDLFLPTSFVGDPGRIRQVLTNLVGNAVKFTSEGHVALQITGISNADDKICSIHVTIEDTGIGIPEEKVQDIFGEFNQVEDERNRQFEGTGLGLAISKRLIELMGGEIWVESQEGKGSCFGFRMELPLAEGASTSIPTLPKGLCQIAVIDSQSVMRDVLSKQLAMLGLEVTVFDNGAAAIAGMPDGVDLVVCDEQLPDQNGVELAQKLRSGPFAQVPILMLSSDPTAPSNSDVQSVTDSVLLKPIQRDELFQRLVDLPGGGSATRASVVPETVVTPPELSSVATHPDPPQPAPAPAAALTAVSTRPTQRLMRVLAAEDNRTNQLVFRKMVKDLNIDLQFVSNGIEAVEAYQSFQPDLIFMDISMPVMDGKEATQKIRALEHGTGIYTPVVALTAHAMAGDSDGILAAGLDHYLTKPLRKALIHERIHAYLPAEAAPLTHETITQTGAA</sequence>
<dbReference type="SUPFAM" id="SSF55874">
    <property type="entry name" value="ATPase domain of HSP90 chaperone/DNA topoisomerase II/histidine kinase"/>
    <property type="match status" value="1"/>
</dbReference>
<evidence type="ECO:0000256" key="5">
    <source>
        <dbReference type="ARBA" id="ARBA00022741"/>
    </source>
</evidence>
<dbReference type="SMART" id="SM00387">
    <property type="entry name" value="HATPase_c"/>
    <property type="match status" value="1"/>
</dbReference>
<gene>
    <name evidence="15" type="ORF">PhaeoP66_03324</name>
    <name evidence="16" type="ORF">PhaeoP88_00085</name>
</gene>
<dbReference type="PANTHER" id="PTHR45339:SF1">
    <property type="entry name" value="HYBRID SIGNAL TRANSDUCTION HISTIDINE KINASE J"/>
    <property type="match status" value="1"/>
</dbReference>
<dbReference type="CDD" id="cd17546">
    <property type="entry name" value="REC_hyHK_CKI1_RcsC-like"/>
    <property type="match status" value="1"/>
</dbReference>
<evidence type="ECO:0000313" key="16">
    <source>
        <dbReference type="EMBL" id="AUQ97497.1"/>
    </source>
</evidence>
<dbReference type="Proteomes" id="UP000236536">
    <property type="component" value="Chromosome"/>
</dbReference>
<dbReference type="FunFam" id="1.10.287.130:FF:000002">
    <property type="entry name" value="Two-component osmosensing histidine kinase"/>
    <property type="match status" value="1"/>
</dbReference>
<evidence type="ECO:0000259" key="13">
    <source>
        <dbReference type="PROSITE" id="PS50109"/>
    </source>
</evidence>
<keyword evidence="4" id="KW-0808">Transferase</keyword>
<dbReference type="InterPro" id="IPR003594">
    <property type="entry name" value="HATPase_dom"/>
</dbReference>
<evidence type="ECO:0000256" key="1">
    <source>
        <dbReference type="ARBA" id="ARBA00000085"/>
    </source>
</evidence>
<dbReference type="SUPFAM" id="SSF47384">
    <property type="entry name" value="Homodimeric domain of signal transducing histidine kinase"/>
    <property type="match status" value="1"/>
</dbReference>
<keyword evidence="8" id="KW-0902">Two-component regulatory system</keyword>
<dbReference type="Pfam" id="PF00072">
    <property type="entry name" value="Response_reg"/>
    <property type="match status" value="2"/>
</dbReference>